<reference evidence="2" key="1">
    <citation type="journal article" date="2022" name="Mol. Ecol. Resour.">
        <title>The genomes of chicory, endive, great burdock and yacon provide insights into Asteraceae palaeo-polyploidization history and plant inulin production.</title>
        <authorList>
            <person name="Fan W."/>
            <person name="Wang S."/>
            <person name="Wang H."/>
            <person name="Wang A."/>
            <person name="Jiang F."/>
            <person name="Liu H."/>
            <person name="Zhao H."/>
            <person name="Xu D."/>
            <person name="Zhang Y."/>
        </authorList>
    </citation>
    <scope>NUCLEOTIDE SEQUENCE [LARGE SCALE GENOMIC DNA]</scope>
    <source>
        <strain evidence="2">cv. Punajuju</strain>
    </source>
</reference>
<evidence type="ECO:0000313" key="1">
    <source>
        <dbReference type="EMBL" id="KAI3752613.1"/>
    </source>
</evidence>
<accession>A0ACB9E226</accession>
<dbReference type="Proteomes" id="UP001055811">
    <property type="component" value="Linkage Group LG04"/>
</dbReference>
<dbReference type="EMBL" id="CM042012">
    <property type="protein sequence ID" value="KAI3752613.1"/>
    <property type="molecule type" value="Genomic_DNA"/>
</dbReference>
<comment type="caution">
    <text evidence="1">The sequence shown here is derived from an EMBL/GenBank/DDBJ whole genome shotgun (WGS) entry which is preliminary data.</text>
</comment>
<sequence length="148" mass="16119">MFVFNNSRISHSSLLSDSSCVHRAGVGASDRSFDGSLMLPHPPTIFGNRDSAGSYPMWEKKVSSEGNHGPPSSTPGRSRLKQVSRGDETKDPASAEGYTHIFNKAREDRHNGGGKSPMVSTDSVDFYGQNQRANDNSKICGLWLLSME</sequence>
<proteinExistence type="predicted"/>
<reference evidence="1 2" key="2">
    <citation type="journal article" date="2022" name="Mol. Ecol. Resour.">
        <title>The genomes of chicory, endive, great burdock and yacon provide insights into Asteraceae paleo-polyploidization history and plant inulin production.</title>
        <authorList>
            <person name="Fan W."/>
            <person name="Wang S."/>
            <person name="Wang H."/>
            <person name="Wang A."/>
            <person name="Jiang F."/>
            <person name="Liu H."/>
            <person name="Zhao H."/>
            <person name="Xu D."/>
            <person name="Zhang Y."/>
        </authorList>
    </citation>
    <scope>NUCLEOTIDE SEQUENCE [LARGE SCALE GENOMIC DNA]</scope>
    <source>
        <strain evidence="2">cv. Punajuju</strain>
        <tissue evidence="1">Leaves</tissue>
    </source>
</reference>
<protein>
    <submittedName>
        <fullName evidence="1">Uncharacterized protein</fullName>
    </submittedName>
</protein>
<name>A0ACB9E226_CICIN</name>
<organism evidence="1 2">
    <name type="scientific">Cichorium intybus</name>
    <name type="common">Chicory</name>
    <dbReference type="NCBI Taxonomy" id="13427"/>
    <lineage>
        <taxon>Eukaryota</taxon>
        <taxon>Viridiplantae</taxon>
        <taxon>Streptophyta</taxon>
        <taxon>Embryophyta</taxon>
        <taxon>Tracheophyta</taxon>
        <taxon>Spermatophyta</taxon>
        <taxon>Magnoliopsida</taxon>
        <taxon>eudicotyledons</taxon>
        <taxon>Gunneridae</taxon>
        <taxon>Pentapetalae</taxon>
        <taxon>asterids</taxon>
        <taxon>campanulids</taxon>
        <taxon>Asterales</taxon>
        <taxon>Asteraceae</taxon>
        <taxon>Cichorioideae</taxon>
        <taxon>Cichorieae</taxon>
        <taxon>Cichoriinae</taxon>
        <taxon>Cichorium</taxon>
    </lineage>
</organism>
<evidence type="ECO:0000313" key="2">
    <source>
        <dbReference type="Proteomes" id="UP001055811"/>
    </source>
</evidence>
<keyword evidence="2" id="KW-1185">Reference proteome</keyword>
<gene>
    <name evidence="1" type="ORF">L2E82_24648</name>
</gene>